<organism evidence="1 2">
    <name type="scientific">Dactylococcopsis salina (strain PCC 8305)</name>
    <name type="common">Myxobactron salinum</name>
    <dbReference type="NCBI Taxonomy" id="13035"/>
    <lineage>
        <taxon>Bacteria</taxon>
        <taxon>Bacillati</taxon>
        <taxon>Cyanobacteriota</taxon>
        <taxon>Cyanophyceae</taxon>
        <taxon>Nodosilineales</taxon>
        <taxon>Cymatolegaceae</taxon>
        <taxon>Dactylococcopsis</taxon>
    </lineage>
</organism>
<evidence type="ECO:0000313" key="1">
    <source>
        <dbReference type="EMBL" id="AFZ51615.1"/>
    </source>
</evidence>
<protein>
    <submittedName>
        <fullName evidence="1">Fe-S oxidoreductase</fullName>
    </submittedName>
</protein>
<dbReference type="AlphaFoldDB" id="K9YZ57"/>
<dbReference type="RefSeq" id="WP_015230594.1">
    <property type="nucleotide sequence ID" value="NC_019780.1"/>
</dbReference>
<sequence length="283" mass="33181">MWQRWRFIILFVVLILGFSLNENPFLKLDDLGRDQNGKRYAIAGWIYGSPERSVYQAMCAIFLEAKTAFLCDSYPRTPSWENYHFEQAKRLLEAKGLEVKLIKQPEASLETWQKITSQSWRYDLVFINSRGGKANFSFFSLCGYSHLENYNDWRSFNVNSEKVIIMTNWSCMKNCGACCYLNPSERPELDDYLSPEELEQYYGLVGGDGWCINYEKETRTCGIYEQRPSFCRVTPENFKRMFEVENQEFDEFAIACCCEHIASMYGEESEEMIRYLDTVEEAG</sequence>
<dbReference type="eggNOG" id="COG0727">
    <property type="taxonomic scope" value="Bacteria"/>
</dbReference>
<dbReference type="Pfam" id="PF03692">
    <property type="entry name" value="CxxCxxCC"/>
    <property type="match status" value="1"/>
</dbReference>
<dbReference type="KEGG" id="dsl:Dacsa_3085"/>
<dbReference type="Proteomes" id="UP000010482">
    <property type="component" value="Chromosome"/>
</dbReference>
<evidence type="ECO:0000313" key="2">
    <source>
        <dbReference type="Proteomes" id="UP000010482"/>
    </source>
</evidence>
<accession>K9YZ57</accession>
<keyword evidence="2" id="KW-1185">Reference proteome</keyword>
<dbReference type="InterPro" id="IPR005358">
    <property type="entry name" value="Puta_zinc/iron-chelating_dom"/>
</dbReference>
<name>K9YZ57_DACS8</name>
<dbReference type="PATRIC" id="fig|13035.3.peg.3501"/>
<reference evidence="1" key="1">
    <citation type="submission" date="2012-04" db="EMBL/GenBank/DDBJ databases">
        <title>Finished genome of Dactylococcopsis salina PCC 8305.</title>
        <authorList>
            <consortium name="US DOE Joint Genome Institute"/>
            <person name="Gugger M."/>
            <person name="Coursin T."/>
            <person name="Rippka R."/>
            <person name="Tandeau De Marsac N."/>
            <person name="Huntemann M."/>
            <person name="Wei C.-L."/>
            <person name="Han J."/>
            <person name="Detter J.C."/>
            <person name="Han C."/>
            <person name="Tapia R."/>
            <person name="Daligault H."/>
            <person name="Chen A."/>
            <person name="Krypides N."/>
            <person name="Mavromatis K."/>
            <person name="Markowitz V."/>
            <person name="Szeto E."/>
            <person name="Ivanova N."/>
            <person name="Ovchinnikova G."/>
            <person name="Pagani I."/>
            <person name="Pati A."/>
            <person name="Goodwin L."/>
            <person name="Peters L."/>
            <person name="Pitluck S."/>
            <person name="Woyke T."/>
            <person name="Kerfeld C."/>
        </authorList>
    </citation>
    <scope>NUCLEOTIDE SEQUENCE [LARGE SCALE GENOMIC DNA]</scope>
    <source>
        <strain evidence="1">PCC 8305</strain>
    </source>
</reference>
<proteinExistence type="predicted"/>
<dbReference type="PANTHER" id="PTHR36791">
    <property type="entry name" value="OS03G0363400 PROTEIN"/>
    <property type="match status" value="1"/>
</dbReference>
<dbReference type="HOGENOM" id="CLU_982532_0_0_3"/>
<dbReference type="PANTHER" id="PTHR36791:SF2">
    <property type="entry name" value="OS03G0363400 PROTEIN"/>
    <property type="match status" value="1"/>
</dbReference>
<dbReference type="STRING" id="13035.Dacsa_3085"/>
<dbReference type="EMBL" id="CP003944">
    <property type="protein sequence ID" value="AFZ51615.1"/>
    <property type="molecule type" value="Genomic_DNA"/>
</dbReference>
<gene>
    <name evidence="1" type="ORF">Dacsa_3085</name>
</gene>